<keyword evidence="2" id="KW-0689">Ribosomal protein</keyword>
<evidence type="ECO:0000259" key="1">
    <source>
        <dbReference type="Pfam" id="PF06985"/>
    </source>
</evidence>
<name>A0ABR1IZ38_9AGAR</name>
<proteinExistence type="predicted"/>
<dbReference type="EMBL" id="JBANRG010000061">
    <property type="protein sequence ID" value="KAK7441754.1"/>
    <property type="molecule type" value="Genomic_DNA"/>
</dbReference>
<evidence type="ECO:0000313" key="3">
    <source>
        <dbReference type="Proteomes" id="UP001498398"/>
    </source>
</evidence>
<feature type="domain" description="Heterokaryon incompatibility" evidence="1">
    <location>
        <begin position="11"/>
        <end position="62"/>
    </location>
</feature>
<sequence length="257" mass="29523">MLKSGYRKIWNACLQALEDGLPYIWVDTCCIEQGNHDEVARNITSMYAYYQEAKICYAYLVDVDFNVSPLESYDARLEFGLSVWFDRGWTLQELLAPSEVLFFNKEWFCIGSKVELRTMVCGATSIPTDVLSGQRPVHNVDPAQRMSWAMGRETTKPQDQAYCLQGLLGVSIDPNYEEGVEQSFLRLRSSFLDAHPEHKESLGAVKDLYQFLNYTRHASSSHGGSYPISRQQYFRRPDLETSPVNLFLPSFLPRYHT</sequence>
<accession>A0ABR1IZ38</accession>
<organism evidence="2 3">
    <name type="scientific">Marasmiellus scandens</name>
    <dbReference type="NCBI Taxonomy" id="2682957"/>
    <lineage>
        <taxon>Eukaryota</taxon>
        <taxon>Fungi</taxon>
        <taxon>Dikarya</taxon>
        <taxon>Basidiomycota</taxon>
        <taxon>Agaricomycotina</taxon>
        <taxon>Agaricomycetes</taxon>
        <taxon>Agaricomycetidae</taxon>
        <taxon>Agaricales</taxon>
        <taxon>Marasmiineae</taxon>
        <taxon>Omphalotaceae</taxon>
        <taxon>Marasmiellus</taxon>
    </lineage>
</organism>
<dbReference type="PANTHER" id="PTHR10622:SF10">
    <property type="entry name" value="HET DOMAIN-CONTAINING PROTEIN"/>
    <property type="match status" value="1"/>
</dbReference>
<dbReference type="Pfam" id="PF06985">
    <property type="entry name" value="HET"/>
    <property type="match status" value="1"/>
</dbReference>
<gene>
    <name evidence="2" type="primary">RSM22_6</name>
    <name evidence="2" type="ORF">VKT23_016417</name>
</gene>
<dbReference type="PANTHER" id="PTHR10622">
    <property type="entry name" value="HET DOMAIN-CONTAINING PROTEIN"/>
    <property type="match status" value="1"/>
</dbReference>
<dbReference type="Proteomes" id="UP001498398">
    <property type="component" value="Unassembled WGS sequence"/>
</dbReference>
<dbReference type="GO" id="GO:0005840">
    <property type="term" value="C:ribosome"/>
    <property type="evidence" value="ECO:0007669"/>
    <property type="project" value="UniProtKB-KW"/>
</dbReference>
<reference evidence="2 3" key="1">
    <citation type="submission" date="2024-01" db="EMBL/GenBank/DDBJ databases">
        <title>A draft genome for the cacao thread blight pathogen Marasmiellus scandens.</title>
        <authorList>
            <person name="Baruah I.K."/>
            <person name="Leung J."/>
            <person name="Bukari Y."/>
            <person name="Amoako-Attah I."/>
            <person name="Meinhardt L.W."/>
            <person name="Bailey B.A."/>
            <person name="Cohen S.P."/>
        </authorList>
    </citation>
    <scope>NUCLEOTIDE SEQUENCE [LARGE SCALE GENOMIC DNA]</scope>
    <source>
        <strain evidence="2 3">GH-19</strain>
    </source>
</reference>
<evidence type="ECO:0000313" key="2">
    <source>
        <dbReference type="EMBL" id="KAK7441754.1"/>
    </source>
</evidence>
<comment type="caution">
    <text evidence="2">The sequence shown here is derived from an EMBL/GenBank/DDBJ whole genome shotgun (WGS) entry which is preliminary data.</text>
</comment>
<keyword evidence="2" id="KW-0687">Ribonucleoprotein</keyword>
<keyword evidence="3" id="KW-1185">Reference proteome</keyword>
<dbReference type="InterPro" id="IPR010730">
    <property type="entry name" value="HET"/>
</dbReference>
<protein>
    <submittedName>
        <fullName evidence="2">37S ribosomal protein S22</fullName>
    </submittedName>
</protein>